<gene>
    <name evidence="4" type="ORF">E6K78_03840</name>
</gene>
<feature type="domain" description="RNA polymerase sigma-70 region 4" evidence="3">
    <location>
        <begin position="90"/>
        <end position="142"/>
    </location>
</feature>
<proteinExistence type="predicted"/>
<dbReference type="Proteomes" id="UP000316609">
    <property type="component" value="Unassembled WGS sequence"/>
</dbReference>
<dbReference type="InterPro" id="IPR050239">
    <property type="entry name" value="Sigma-70_RNA_pol_init_factors"/>
</dbReference>
<name>A0A538TVQ2_UNCEI</name>
<evidence type="ECO:0000313" key="4">
    <source>
        <dbReference type="EMBL" id="TMQ67699.1"/>
    </source>
</evidence>
<feature type="domain" description="RNA polymerase sigma-70 region 3" evidence="2">
    <location>
        <begin position="2"/>
        <end position="76"/>
    </location>
</feature>
<dbReference type="InterPro" id="IPR036388">
    <property type="entry name" value="WH-like_DNA-bd_sf"/>
</dbReference>
<feature type="compositionally biased region" description="Basic and acidic residues" evidence="1">
    <location>
        <begin position="54"/>
        <end position="67"/>
    </location>
</feature>
<comment type="caution">
    <text evidence="4">The sequence shown here is derived from an EMBL/GenBank/DDBJ whole genome shotgun (WGS) entry which is preliminary data.</text>
</comment>
<protein>
    <submittedName>
        <fullName evidence="4">Sigma-70 family RNA polymerase sigma factor</fullName>
    </submittedName>
</protein>
<evidence type="ECO:0000256" key="1">
    <source>
        <dbReference type="SAM" id="MobiDB-lite"/>
    </source>
</evidence>
<feature type="non-terminal residue" evidence="4">
    <location>
        <position position="1"/>
    </location>
</feature>
<dbReference type="GO" id="GO:0003700">
    <property type="term" value="F:DNA-binding transcription factor activity"/>
    <property type="evidence" value="ECO:0007669"/>
    <property type="project" value="InterPro"/>
</dbReference>
<feature type="region of interest" description="Disordered" evidence="1">
    <location>
        <begin position="143"/>
        <end position="216"/>
    </location>
</feature>
<dbReference type="Gene3D" id="1.10.10.10">
    <property type="entry name" value="Winged helix-like DNA-binding domain superfamily/Winged helix DNA-binding domain"/>
    <property type="match status" value="2"/>
</dbReference>
<evidence type="ECO:0000259" key="3">
    <source>
        <dbReference type="Pfam" id="PF04545"/>
    </source>
</evidence>
<dbReference type="InterPro" id="IPR000943">
    <property type="entry name" value="RNA_pol_sigma70"/>
</dbReference>
<dbReference type="NCBIfam" id="TIGR02937">
    <property type="entry name" value="sigma70-ECF"/>
    <property type="match status" value="1"/>
</dbReference>
<dbReference type="InterPro" id="IPR007624">
    <property type="entry name" value="RNA_pol_sigma70_r3"/>
</dbReference>
<dbReference type="EMBL" id="VBOY01000032">
    <property type="protein sequence ID" value="TMQ67699.1"/>
    <property type="molecule type" value="Genomic_DNA"/>
</dbReference>
<evidence type="ECO:0000313" key="5">
    <source>
        <dbReference type="Proteomes" id="UP000316609"/>
    </source>
</evidence>
<dbReference type="InterPro" id="IPR013324">
    <property type="entry name" value="RNA_pol_sigma_r3/r4-like"/>
</dbReference>
<dbReference type="CDD" id="cd06171">
    <property type="entry name" value="Sigma70_r4"/>
    <property type="match status" value="1"/>
</dbReference>
<dbReference type="PANTHER" id="PTHR30603:SF47">
    <property type="entry name" value="RNA POLYMERASE SIGMA FACTOR SIGD, CHLOROPLASTIC"/>
    <property type="match status" value="1"/>
</dbReference>
<reference evidence="4 5" key="1">
    <citation type="journal article" date="2019" name="Nat. Microbiol.">
        <title>Mediterranean grassland soil C-N compound turnover is dependent on rainfall and depth, and is mediated by genomically divergent microorganisms.</title>
        <authorList>
            <person name="Diamond S."/>
            <person name="Andeer P.F."/>
            <person name="Li Z."/>
            <person name="Crits-Christoph A."/>
            <person name="Burstein D."/>
            <person name="Anantharaman K."/>
            <person name="Lane K.R."/>
            <person name="Thomas B.C."/>
            <person name="Pan C."/>
            <person name="Northen T.R."/>
            <person name="Banfield J.F."/>
        </authorList>
    </citation>
    <scope>NUCLEOTIDE SEQUENCE [LARGE SCALE GENOMIC DNA]</scope>
    <source>
        <strain evidence="4">WS_8</strain>
    </source>
</reference>
<feature type="region of interest" description="Disordered" evidence="1">
    <location>
        <begin position="54"/>
        <end position="74"/>
    </location>
</feature>
<dbReference type="PANTHER" id="PTHR30603">
    <property type="entry name" value="RNA POLYMERASE SIGMA FACTOR RPO"/>
    <property type="match status" value="1"/>
</dbReference>
<organism evidence="4 5">
    <name type="scientific">Eiseniibacteriota bacterium</name>
    <dbReference type="NCBI Taxonomy" id="2212470"/>
    <lineage>
        <taxon>Bacteria</taxon>
        <taxon>Candidatus Eiseniibacteriota</taxon>
    </lineage>
</organism>
<dbReference type="InterPro" id="IPR007630">
    <property type="entry name" value="RNA_pol_sigma70_r4"/>
</dbReference>
<dbReference type="GO" id="GO:0006352">
    <property type="term" value="P:DNA-templated transcription initiation"/>
    <property type="evidence" value="ECO:0007669"/>
    <property type="project" value="InterPro"/>
</dbReference>
<evidence type="ECO:0000259" key="2">
    <source>
        <dbReference type="Pfam" id="PF04539"/>
    </source>
</evidence>
<accession>A0A538TVQ2</accession>
<dbReference type="Pfam" id="PF04545">
    <property type="entry name" value="Sigma70_r4"/>
    <property type="match status" value="1"/>
</dbReference>
<dbReference type="PRINTS" id="PR00046">
    <property type="entry name" value="SIGMA70FCT"/>
</dbReference>
<dbReference type="AlphaFoldDB" id="A0A538TVQ2"/>
<dbReference type="InterPro" id="IPR014284">
    <property type="entry name" value="RNA_pol_sigma-70_dom"/>
</dbReference>
<dbReference type="SUPFAM" id="SSF88659">
    <property type="entry name" value="Sigma3 and sigma4 domains of RNA polymerase sigma factors"/>
    <property type="match status" value="2"/>
</dbReference>
<dbReference type="Pfam" id="PF04539">
    <property type="entry name" value="Sigma70_r3"/>
    <property type="match status" value="1"/>
</dbReference>
<sequence>HQIRSVIDAERQLSRDLGRDAGRDEVATHLNLTVARVDRILQFKMMELSLDETTGDRSDVPLRDRIADGSTPSPETALIRAEARASVRAALRTLGERERRVLADRFGLRGGRARSLREIGAELGLSREAIRLIEKRAKDKLRRIVRGRSGRPGPRPRPDVHGVASGPRRPDPDHALLMRRTSGARNRHAARIFFQSATRSTRGGAGPVPASSAIRQ</sequence>